<name>A0AAV3QSG7_LITER</name>
<feature type="region of interest" description="Disordered" evidence="1">
    <location>
        <begin position="596"/>
        <end position="615"/>
    </location>
</feature>
<proteinExistence type="predicted"/>
<dbReference type="PANTHER" id="PTHR36022:SF1">
    <property type="entry name" value="GPI-ANCHORED ADHESIN-LIKE PROTEIN"/>
    <property type="match status" value="1"/>
</dbReference>
<accession>A0AAV3QSG7</accession>
<evidence type="ECO:0000313" key="3">
    <source>
        <dbReference type="Proteomes" id="UP001454036"/>
    </source>
</evidence>
<comment type="caution">
    <text evidence="2">The sequence shown here is derived from an EMBL/GenBank/DDBJ whole genome shotgun (WGS) entry which is preliminary data.</text>
</comment>
<feature type="compositionally biased region" description="Basic and acidic residues" evidence="1">
    <location>
        <begin position="315"/>
        <end position="324"/>
    </location>
</feature>
<sequence length="615" mass="67356">MNQVSVGSWQNGEKPNSKNAQRSNFLTDCEKPKLKIAQRSKFSTDLASGYEENKLKNAQRFNFSTDLASGCEENKLKNAQKSNFYAQLASGCEENKLENAQRSNFYADLASGREENKLENAQKSNFYADLASGCEKSEVKLRCMKLEEVSVDSFNLKEMDNCLNVNVENLTPVNKSFGGSSLNSANFEDSNANSSSKVKTPPIEASVSPEIQFGASVLLVSEATPNVCYGTGHILSGVSDRRKCRSRGILTVGGVVDYRLGSGKDWNKTDCDYSCDGKEDDKVKESGSLILLPAEASVKWLLSPCDENSGSPKGESSRKLKNLGDIEGSSPSVSIGSDSDLVWDSSERVRDMSNDSGKTYMVSPIGFSKFEGFTGNFSEKIDEDFLSNGMVEQDKKGFYRNIIEENSPLSIGSLSSGNVIQTPNSDYRSGESKGRCWLKTIEHGTGALKPELDTEARICGEARSILDPLDSSFRFTDLSSSSCAVDLNPLRKNFDNHVSSVSVSSVDNMSQSHIRISWRDTLASRSSDVDELDCCRCLSDEDIGVDELQKFGNDCSSRRENGKSTGSTCRSPECIEQEIDFPFRKKEKVFPYKPKSCAESISTDGGGLAASEDFD</sequence>
<dbReference type="EMBL" id="BAABME010038212">
    <property type="protein sequence ID" value="GAA0166003.1"/>
    <property type="molecule type" value="Genomic_DNA"/>
</dbReference>
<feature type="region of interest" description="Disordered" evidence="1">
    <location>
        <begin position="306"/>
        <end position="337"/>
    </location>
</feature>
<protein>
    <submittedName>
        <fullName evidence="2">Uncharacterized protein</fullName>
    </submittedName>
</protein>
<keyword evidence="3" id="KW-1185">Reference proteome</keyword>
<gene>
    <name evidence="2" type="ORF">LIER_43740</name>
</gene>
<dbReference type="AlphaFoldDB" id="A0AAV3QSG7"/>
<dbReference type="PANTHER" id="PTHR36022">
    <property type="entry name" value="GPI-ANCHORED ADHESIN-LIKE PROTEIN"/>
    <property type="match status" value="1"/>
</dbReference>
<evidence type="ECO:0000313" key="2">
    <source>
        <dbReference type="EMBL" id="GAA0166003.1"/>
    </source>
</evidence>
<feature type="compositionally biased region" description="Low complexity" evidence="1">
    <location>
        <begin position="328"/>
        <end position="337"/>
    </location>
</feature>
<organism evidence="2 3">
    <name type="scientific">Lithospermum erythrorhizon</name>
    <name type="common">Purple gromwell</name>
    <name type="synonym">Lithospermum officinale var. erythrorhizon</name>
    <dbReference type="NCBI Taxonomy" id="34254"/>
    <lineage>
        <taxon>Eukaryota</taxon>
        <taxon>Viridiplantae</taxon>
        <taxon>Streptophyta</taxon>
        <taxon>Embryophyta</taxon>
        <taxon>Tracheophyta</taxon>
        <taxon>Spermatophyta</taxon>
        <taxon>Magnoliopsida</taxon>
        <taxon>eudicotyledons</taxon>
        <taxon>Gunneridae</taxon>
        <taxon>Pentapetalae</taxon>
        <taxon>asterids</taxon>
        <taxon>lamiids</taxon>
        <taxon>Boraginales</taxon>
        <taxon>Boraginaceae</taxon>
        <taxon>Boraginoideae</taxon>
        <taxon>Lithospermeae</taxon>
        <taxon>Lithospermum</taxon>
    </lineage>
</organism>
<feature type="region of interest" description="Disordered" evidence="1">
    <location>
        <begin position="1"/>
        <end position="25"/>
    </location>
</feature>
<reference evidence="2 3" key="1">
    <citation type="submission" date="2024-01" db="EMBL/GenBank/DDBJ databases">
        <title>The complete chloroplast genome sequence of Lithospermum erythrorhizon: insights into the phylogenetic relationship among Boraginaceae species and the maternal lineages of purple gromwells.</title>
        <authorList>
            <person name="Okada T."/>
            <person name="Watanabe K."/>
        </authorList>
    </citation>
    <scope>NUCLEOTIDE SEQUENCE [LARGE SCALE GENOMIC DNA]</scope>
</reference>
<evidence type="ECO:0000256" key="1">
    <source>
        <dbReference type="SAM" id="MobiDB-lite"/>
    </source>
</evidence>
<dbReference type="Proteomes" id="UP001454036">
    <property type="component" value="Unassembled WGS sequence"/>
</dbReference>